<dbReference type="Gene3D" id="4.10.240.10">
    <property type="entry name" value="Zn(2)-C6 fungal-type DNA-binding domain"/>
    <property type="match status" value="1"/>
</dbReference>
<evidence type="ECO:0000259" key="7">
    <source>
        <dbReference type="PROSITE" id="PS50048"/>
    </source>
</evidence>
<name>A0A1L9PQM0_ASPVE</name>
<evidence type="ECO:0000256" key="5">
    <source>
        <dbReference type="ARBA" id="ARBA00023242"/>
    </source>
</evidence>
<accession>A0A1L9PQM0</accession>
<dbReference type="Proteomes" id="UP000184073">
    <property type="component" value="Unassembled WGS sequence"/>
</dbReference>
<dbReference type="PANTHER" id="PTHR47424:SF5">
    <property type="entry name" value="ZN(II)2CYS6 TRANSCRIPTION FACTOR (EUROFUNG)"/>
    <property type="match status" value="1"/>
</dbReference>
<dbReference type="InterPro" id="IPR036864">
    <property type="entry name" value="Zn2-C6_fun-type_DNA-bd_sf"/>
</dbReference>
<dbReference type="CDD" id="cd12148">
    <property type="entry name" value="fungal_TF_MHR"/>
    <property type="match status" value="1"/>
</dbReference>
<evidence type="ECO:0000256" key="2">
    <source>
        <dbReference type="ARBA" id="ARBA00023015"/>
    </source>
</evidence>
<feature type="domain" description="Zn(2)-C6 fungal-type" evidence="7">
    <location>
        <begin position="52"/>
        <end position="81"/>
    </location>
</feature>
<gene>
    <name evidence="8" type="ORF">ASPVEDRAFT_756633</name>
</gene>
<dbReference type="Pfam" id="PF00172">
    <property type="entry name" value="Zn_clus"/>
    <property type="match status" value="1"/>
</dbReference>
<keyword evidence="2" id="KW-0805">Transcription regulation</keyword>
<dbReference type="InterPro" id="IPR051127">
    <property type="entry name" value="Fungal_SecMet_Regulators"/>
</dbReference>
<dbReference type="GO" id="GO:0005634">
    <property type="term" value="C:nucleus"/>
    <property type="evidence" value="ECO:0007669"/>
    <property type="project" value="TreeGrafter"/>
</dbReference>
<keyword evidence="9" id="KW-1185">Reference proteome</keyword>
<dbReference type="STRING" id="1036611.A0A1L9PQM0"/>
<dbReference type="InterPro" id="IPR001138">
    <property type="entry name" value="Zn2Cys6_DnaBD"/>
</dbReference>
<dbReference type="OrthoDB" id="3971593at2759"/>
<keyword evidence="1" id="KW-0479">Metal-binding</keyword>
<dbReference type="GO" id="GO:0000978">
    <property type="term" value="F:RNA polymerase II cis-regulatory region sequence-specific DNA binding"/>
    <property type="evidence" value="ECO:0007669"/>
    <property type="project" value="TreeGrafter"/>
</dbReference>
<dbReference type="PANTHER" id="PTHR47424">
    <property type="entry name" value="REGULATORY PROTEIN GAL4"/>
    <property type="match status" value="1"/>
</dbReference>
<evidence type="ECO:0000256" key="4">
    <source>
        <dbReference type="ARBA" id="ARBA00023163"/>
    </source>
</evidence>
<evidence type="ECO:0000256" key="6">
    <source>
        <dbReference type="SAM" id="MobiDB-lite"/>
    </source>
</evidence>
<reference evidence="9" key="1">
    <citation type="journal article" date="2017" name="Genome Biol.">
        <title>Comparative genomics reveals high biological diversity and specific adaptations in the industrially and medically important fungal genus Aspergillus.</title>
        <authorList>
            <person name="de Vries R.P."/>
            <person name="Riley R."/>
            <person name="Wiebenga A."/>
            <person name="Aguilar-Osorio G."/>
            <person name="Amillis S."/>
            <person name="Uchima C.A."/>
            <person name="Anderluh G."/>
            <person name="Asadollahi M."/>
            <person name="Askin M."/>
            <person name="Barry K."/>
            <person name="Battaglia E."/>
            <person name="Bayram O."/>
            <person name="Benocci T."/>
            <person name="Braus-Stromeyer S.A."/>
            <person name="Caldana C."/>
            <person name="Canovas D."/>
            <person name="Cerqueira G.C."/>
            <person name="Chen F."/>
            <person name="Chen W."/>
            <person name="Choi C."/>
            <person name="Clum A."/>
            <person name="Dos Santos R.A."/>
            <person name="Damasio A.R."/>
            <person name="Diallinas G."/>
            <person name="Emri T."/>
            <person name="Fekete E."/>
            <person name="Flipphi M."/>
            <person name="Freyberg S."/>
            <person name="Gallo A."/>
            <person name="Gournas C."/>
            <person name="Habgood R."/>
            <person name="Hainaut M."/>
            <person name="Harispe M.L."/>
            <person name="Henrissat B."/>
            <person name="Hilden K.S."/>
            <person name="Hope R."/>
            <person name="Hossain A."/>
            <person name="Karabika E."/>
            <person name="Karaffa L."/>
            <person name="Karanyi Z."/>
            <person name="Krasevec N."/>
            <person name="Kuo A."/>
            <person name="Kusch H."/>
            <person name="LaButti K."/>
            <person name="Lagendijk E.L."/>
            <person name="Lapidus A."/>
            <person name="Levasseur A."/>
            <person name="Lindquist E."/>
            <person name="Lipzen A."/>
            <person name="Logrieco A.F."/>
            <person name="MacCabe A."/>
            <person name="Maekelae M.R."/>
            <person name="Malavazi I."/>
            <person name="Melin P."/>
            <person name="Meyer V."/>
            <person name="Mielnichuk N."/>
            <person name="Miskei M."/>
            <person name="Molnar A.P."/>
            <person name="Mule G."/>
            <person name="Ngan C.Y."/>
            <person name="Orejas M."/>
            <person name="Orosz E."/>
            <person name="Ouedraogo J.P."/>
            <person name="Overkamp K.M."/>
            <person name="Park H.-S."/>
            <person name="Perrone G."/>
            <person name="Piumi F."/>
            <person name="Punt P.J."/>
            <person name="Ram A.F."/>
            <person name="Ramon A."/>
            <person name="Rauscher S."/>
            <person name="Record E."/>
            <person name="Riano-Pachon D.M."/>
            <person name="Robert V."/>
            <person name="Roehrig J."/>
            <person name="Ruller R."/>
            <person name="Salamov A."/>
            <person name="Salih N.S."/>
            <person name="Samson R.A."/>
            <person name="Sandor E."/>
            <person name="Sanguinetti M."/>
            <person name="Schuetze T."/>
            <person name="Sepcic K."/>
            <person name="Shelest E."/>
            <person name="Sherlock G."/>
            <person name="Sophianopoulou V."/>
            <person name="Squina F.M."/>
            <person name="Sun H."/>
            <person name="Susca A."/>
            <person name="Todd R.B."/>
            <person name="Tsang A."/>
            <person name="Unkles S.E."/>
            <person name="van de Wiele N."/>
            <person name="van Rossen-Uffink D."/>
            <person name="Oliveira J.V."/>
            <person name="Vesth T.C."/>
            <person name="Visser J."/>
            <person name="Yu J.-H."/>
            <person name="Zhou M."/>
            <person name="Andersen M.R."/>
            <person name="Archer D.B."/>
            <person name="Baker S.E."/>
            <person name="Benoit I."/>
            <person name="Brakhage A.A."/>
            <person name="Braus G.H."/>
            <person name="Fischer R."/>
            <person name="Frisvad J.C."/>
            <person name="Goldman G.H."/>
            <person name="Houbraken J."/>
            <person name="Oakley B."/>
            <person name="Pocsi I."/>
            <person name="Scazzocchio C."/>
            <person name="Seiboth B."/>
            <person name="vanKuyk P.A."/>
            <person name="Wortman J."/>
            <person name="Dyer P.S."/>
            <person name="Grigoriev I.V."/>
        </authorList>
    </citation>
    <scope>NUCLEOTIDE SEQUENCE [LARGE SCALE GENOMIC DNA]</scope>
    <source>
        <strain evidence="9">CBS 583.65</strain>
    </source>
</reference>
<dbReference type="VEuPathDB" id="FungiDB:ASPVEDRAFT_756633"/>
<dbReference type="InterPro" id="IPR007219">
    <property type="entry name" value="XnlR_reg_dom"/>
</dbReference>
<feature type="region of interest" description="Disordered" evidence="6">
    <location>
        <begin position="1"/>
        <end position="43"/>
    </location>
</feature>
<evidence type="ECO:0000313" key="8">
    <source>
        <dbReference type="EMBL" id="OJJ03801.1"/>
    </source>
</evidence>
<sequence>MDSEPPQADSIASQATPEEQIDLSAGDSAKRKAEQPNGTQTRSKRNRYISIACNECKRRKIKCNGQVPCQRCGHLKLECRYAPNCCNNNFKDSDEFRSMKDQIASLQDQVGSLFSSLNELRVQKSTFDAPPFDQFSRDGSQVFTPMHPPSGKPRMRHPRFHGPTSSAFNFDVARSSLQDMGIAPVEEGIQDDLTTAHATPAASPPHVPALSQPMHPSKDPIWAIKKDEALRLCRVYEEEIGIMYPLVDIDQVTHQVNLLYTFMEAAMRTGLMHRGLGGADGLEDDSTNLIKLILATTLIVEGGGESELGRRLYLSVKPVIESKIWETLDLKTIQLLGLMATYHFHTDDDALAYRIIGVGARMCLEMGLHRRDALAKSFPDEAQWPEIVKIFWSIYSLDRRWSFGTGLPFVIQDEDIDPNLPEPDPSLQYLRCMIVHNRISSKVWYSGLGSDGATDIRRDEIGYLDYQVLQWYKQIPDTLKFYPSESPRAGETANRGLRRLRILLYLRMNQLRILIYRPVLHSSTSIAEDKGHAQTVVDVAKDSVRVLTRLNQTSDIYRTQQITFNYFLVAALAVLFLAVCHAPTEFNRQVRDEFYLALDLVNGFSTKSYVSKRLWKTIKGLRRTGEKLGVLVRPFGTDANDPHSTAAVAMAGLAGHPMEDLSVYGPMNGVGELGNSPLNGLQMSHELTTLFEAVGGFGNFMTPAATDGLNGFIGPEGELQNTGEGLSGVLGDEGEFARVIRDLF</sequence>
<evidence type="ECO:0000256" key="1">
    <source>
        <dbReference type="ARBA" id="ARBA00022723"/>
    </source>
</evidence>
<dbReference type="GO" id="GO:0000435">
    <property type="term" value="P:positive regulation of transcription from RNA polymerase II promoter by galactose"/>
    <property type="evidence" value="ECO:0007669"/>
    <property type="project" value="TreeGrafter"/>
</dbReference>
<dbReference type="PROSITE" id="PS50048">
    <property type="entry name" value="ZN2_CY6_FUNGAL_2"/>
    <property type="match status" value="1"/>
</dbReference>
<dbReference type="GO" id="GO:0006351">
    <property type="term" value="P:DNA-templated transcription"/>
    <property type="evidence" value="ECO:0007669"/>
    <property type="project" value="InterPro"/>
</dbReference>
<dbReference type="SUPFAM" id="SSF57701">
    <property type="entry name" value="Zn2/Cys6 DNA-binding domain"/>
    <property type="match status" value="1"/>
</dbReference>
<protein>
    <recommendedName>
        <fullName evidence="7">Zn(2)-C6 fungal-type domain-containing protein</fullName>
    </recommendedName>
</protein>
<keyword evidence="3" id="KW-0238">DNA-binding</keyword>
<evidence type="ECO:0000256" key="3">
    <source>
        <dbReference type="ARBA" id="ARBA00023125"/>
    </source>
</evidence>
<dbReference type="SMART" id="SM00066">
    <property type="entry name" value="GAL4"/>
    <property type="match status" value="1"/>
</dbReference>
<dbReference type="GO" id="GO:0000981">
    <property type="term" value="F:DNA-binding transcription factor activity, RNA polymerase II-specific"/>
    <property type="evidence" value="ECO:0007669"/>
    <property type="project" value="InterPro"/>
</dbReference>
<dbReference type="Pfam" id="PF04082">
    <property type="entry name" value="Fungal_trans"/>
    <property type="match status" value="1"/>
</dbReference>
<evidence type="ECO:0000313" key="9">
    <source>
        <dbReference type="Proteomes" id="UP000184073"/>
    </source>
</evidence>
<dbReference type="AlphaFoldDB" id="A0A1L9PQM0"/>
<dbReference type="EMBL" id="KV878130">
    <property type="protein sequence ID" value="OJJ03801.1"/>
    <property type="molecule type" value="Genomic_DNA"/>
</dbReference>
<keyword evidence="5" id="KW-0539">Nucleus</keyword>
<dbReference type="GO" id="GO:0008270">
    <property type="term" value="F:zinc ion binding"/>
    <property type="evidence" value="ECO:0007669"/>
    <property type="project" value="InterPro"/>
</dbReference>
<keyword evidence="4" id="KW-0804">Transcription</keyword>
<dbReference type="CDD" id="cd00067">
    <property type="entry name" value="GAL4"/>
    <property type="match status" value="1"/>
</dbReference>
<proteinExistence type="predicted"/>
<dbReference type="GeneID" id="63731825"/>
<dbReference type="RefSeq" id="XP_040669563.1">
    <property type="nucleotide sequence ID" value="XM_040816314.1"/>
</dbReference>
<dbReference type="PROSITE" id="PS00463">
    <property type="entry name" value="ZN2_CY6_FUNGAL_1"/>
    <property type="match status" value="1"/>
</dbReference>
<organism evidence="8 9">
    <name type="scientific">Aspergillus versicolor CBS 583.65</name>
    <dbReference type="NCBI Taxonomy" id="1036611"/>
    <lineage>
        <taxon>Eukaryota</taxon>
        <taxon>Fungi</taxon>
        <taxon>Dikarya</taxon>
        <taxon>Ascomycota</taxon>
        <taxon>Pezizomycotina</taxon>
        <taxon>Eurotiomycetes</taxon>
        <taxon>Eurotiomycetidae</taxon>
        <taxon>Eurotiales</taxon>
        <taxon>Aspergillaceae</taxon>
        <taxon>Aspergillus</taxon>
        <taxon>Aspergillus subgen. Nidulantes</taxon>
    </lineage>
</organism>
<dbReference type="SMART" id="SM00906">
    <property type="entry name" value="Fungal_trans"/>
    <property type="match status" value="1"/>
</dbReference>